<feature type="domain" description="Response regulatory" evidence="4">
    <location>
        <begin position="18"/>
        <end position="131"/>
    </location>
</feature>
<organism evidence="5 6">
    <name type="scientific">Butyricimonas virosa</name>
    <dbReference type="NCBI Taxonomy" id="544645"/>
    <lineage>
        <taxon>Bacteria</taxon>
        <taxon>Pseudomonadati</taxon>
        <taxon>Bacteroidota</taxon>
        <taxon>Bacteroidia</taxon>
        <taxon>Bacteroidales</taxon>
        <taxon>Odoribacteraceae</taxon>
        <taxon>Butyricimonas</taxon>
    </lineage>
</organism>
<evidence type="ECO:0000256" key="2">
    <source>
        <dbReference type="ARBA" id="ARBA00023012"/>
    </source>
</evidence>
<dbReference type="Pfam" id="PF00072">
    <property type="entry name" value="Response_reg"/>
    <property type="match status" value="1"/>
</dbReference>
<reference evidence="5" key="2">
    <citation type="submission" date="2021-09" db="EMBL/GenBank/DDBJ databases">
        <authorList>
            <person name="Gilroy R."/>
        </authorList>
    </citation>
    <scope>NUCLEOTIDE SEQUENCE</scope>
    <source>
        <strain evidence="5">6966</strain>
    </source>
</reference>
<dbReference type="GO" id="GO:0000160">
    <property type="term" value="P:phosphorelay signal transduction system"/>
    <property type="evidence" value="ECO:0007669"/>
    <property type="project" value="UniProtKB-KW"/>
</dbReference>
<dbReference type="GeneID" id="93099242"/>
<keyword evidence="2" id="KW-0902">Two-component regulatory system</keyword>
<dbReference type="RefSeq" id="WP_239168376.1">
    <property type="nucleotide sequence ID" value="NZ_CABJDM010000003.1"/>
</dbReference>
<proteinExistence type="predicted"/>
<evidence type="ECO:0000313" key="5">
    <source>
        <dbReference type="EMBL" id="HJF71874.1"/>
    </source>
</evidence>
<protein>
    <submittedName>
        <fullName evidence="5">Response regulator</fullName>
    </submittedName>
</protein>
<accession>A0A921H7N7</accession>
<dbReference type="CDD" id="cd17546">
    <property type="entry name" value="REC_hyHK_CKI1_RcsC-like"/>
    <property type="match status" value="1"/>
</dbReference>
<sequence>MTRRKTPMDSHNTLPIKKLLVAEDNESNFLLVMAILKKEYQIIHAVDGVETLQKYRQYSPDAILMDLKMPNMDGLEATREIRKLNTYIPIIIVSAFAFDSDKQEANEAGCTDYLTKPIDSRLLKETLKKYLS</sequence>
<dbReference type="PANTHER" id="PTHR45339">
    <property type="entry name" value="HYBRID SIGNAL TRANSDUCTION HISTIDINE KINASE J"/>
    <property type="match status" value="1"/>
</dbReference>
<dbReference type="Gene3D" id="3.40.50.2300">
    <property type="match status" value="1"/>
</dbReference>
<dbReference type="EMBL" id="DYVS01000264">
    <property type="protein sequence ID" value="HJF71874.1"/>
    <property type="molecule type" value="Genomic_DNA"/>
</dbReference>
<feature type="modified residue" description="4-aspartylphosphate" evidence="3">
    <location>
        <position position="66"/>
    </location>
</feature>
<dbReference type="PROSITE" id="PS50110">
    <property type="entry name" value="RESPONSE_REGULATORY"/>
    <property type="match status" value="1"/>
</dbReference>
<keyword evidence="1 3" id="KW-0597">Phosphoprotein</keyword>
<dbReference type="AlphaFoldDB" id="A0A921H7N7"/>
<dbReference type="PANTHER" id="PTHR45339:SF1">
    <property type="entry name" value="HYBRID SIGNAL TRANSDUCTION HISTIDINE KINASE J"/>
    <property type="match status" value="1"/>
</dbReference>
<gene>
    <name evidence="5" type="ORF">K8V05_14070</name>
</gene>
<evidence type="ECO:0000313" key="6">
    <source>
        <dbReference type="Proteomes" id="UP000742098"/>
    </source>
</evidence>
<evidence type="ECO:0000259" key="4">
    <source>
        <dbReference type="PROSITE" id="PS50110"/>
    </source>
</evidence>
<reference evidence="5" key="1">
    <citation type="journal article" date="2021" name="PeerJ">
        <title>Extensive microbial diversity within the chicken gut microbiome revealed by metagenomics and culture.</title>
        <authorList>
            <person name="Gilroy R."/>
            <person name="Ravi A."/>
            <person name="Getino M."/>
            <person name="Pursley I."/>
            <person name="Horton D.L."/>
            <person name="Alikhan N.F."/>
            <person name="Baker D."/>
            <person name="Gharbi K."/>
            <person name="Hall N."/>
            <person name="Watson M."/>
            <person name="Adriaenssens E.M."/>
            <person name="Foster-Nyarko E."/>
            <person name="Jarju S."/>
            <person name="Secka A."/>
            <person name="Antonio M."/>
            <person name="Oren A."/>
            <person name="Chaudhuri R.R."/>
            <person name="La Ragione R."/>
            <person name="Hildebrand F."/>
            <person name="Pallen M.J."/>
        </authorList>
    </citation>
    <scope>NUCLEOTIDE SEQUENCE</scope>
    <source>
        <strain evidence="5">6966</strain>
    </source>
</reference>
<evidence type="ECO:0000256" key="3">
    <source>
        <dbReference type="PROSITE-ProRule" id="PRU00169"/>
    </source>
</evidence>
<dbReference type="SUPFAM" id="SSF52172">
    <property type="entry name" value="CheY-like"/>
    <property type="match status" value="1"/>
</dbReference>
<name>A0A921H7N7_9BACT</name>
<comment type="caution">
    <text evidence="5">The sequence shown here is derived from an EMBL/GenBank/DDBJ whole genome shotgun (WGS) entry which is preliminary data.</text>
</comment>
<evidence type="ECO:0000256" key="1">
    <source>
        <dbReference type="ARBA" id="ARBA00022553"/>
    </source>
</evidence>
<dbReference type="InterPro" id="IPR001789">
    <property type="entry name" value="Sig_transdc_resp-reg_receiver"/>
</dbReference>
<dbReference type="InterPro" id="IPR011006">
    <property type="entry name" value="CheY-like_superfamily"/>
</dbReference>
<dbReference type="SMART" id="SM00448">
    <property type="entry name" value="REC"/>
    <property type="match status" value="1"/>
</dbReference>
<dbReference type="Proteomes" id="UP000742098">
    <property type="component" value="Unassembled WGS sequence"/>
</dbReference>